<feature type="region of interest" description="Disordered" evidence="3">
    <location>
        <begin position="115"/>
        <end position="209"/>
    </location>
</feature>
<feature type="domain" description="SAP" evidence="4">
    <location>
        <begin position="6"/>
        <end position="40"/>
    </location>
</feature>
<proteinExistence type="inferred from homology"/>
<reference evidence="5" key="1">
    <citation type="submission" date="2020-05" db="EMBL/GenBank/DDBJ databases">
        <title>Phylogenomic resolution of chytrid fungi.</title>
        <authorList>
            <person name="Stajich J.E."/>
            <person name="Amses K."/>
            <person name="Simmons R."/>
            <person name="Seto K."/>
            <person name="Myers J."/>
            <person name="Bonds A."/>
            <person name="Quandt C.A."/>
            <person name="Barry K."/>
            <person name="Liu P."/>
            <person name="Grigoriev I."/>
            <person name="Longcore J.E."/>
            <person name="James T.Y."/>
        </authorList>
    </citation>
    <scope>NUCLEOTIDE SEQUENCE</scope>
    <source>
        <strain evidence="5">JEL0379</strain>
    </source>
</reference>
<dbReference type="PROSITE" id="PS50800">
    <property type="entry name" value="SAP"/>
    <property type="match status" value="1"/>
</dbReference>
<evidence type="ECO:0000313" key="6">
    <source>
        <dbReference type="Proteomes" id="UP001212152"/>
    </source>
</evidence>
<dbReference type="PANTHER" id="PTHR46551:SF1">
    <property type="entry name" value="SAP DOMAIN-CONTAINING RIBONUCLEOPROTEIN"/>
    <property type="match status" value="1"/>
</dbReference>
<protein>
    <recommendedName>
        <fullName evidence="4">SAP domain-containing protein</fullName>
    </recommendedName>
</protein>
<dbReference type="SUPFAM" id="SSF68906">
    <property type="entry name" value="SAP domain"/>
    <property type="match status" value="1"/>
</dbReference>
<dbReference type="Pfam" id="PF02037">
    <property type="entry name" value="SAP"/>
    <property type="match status" value="1"/>
</dbReference>
<dbReference type="GO" id="GO:0016973">
    <property type="term" value="P:poly(A)+ mRNA export from nucleus"/>
    <property type="evidence" value="ECO:0007669"/>
    <property type="project" value="TreeGrafter"/>
</dbReference>
<dbReference type="Gene3D" id="1.10.720.30">
    <property type="entry name" value="SAP domain"/>
    <property type="match status" value="1"/>
</dbReference>
<comment type="similarity">
    <text evidence="2">Belongs to the SAP domain-containing ribonucleoprotein family.</text>
</comment>
<dbReference type="AlphaFoldDB" id="A0AAD5TMK2"/>
<dbReference type="InterPro" id="IPR036361">
    <property type="entry name" value="SAP_dom_sf"/>
</dbReference>
<keyword evidence="1" id="KW-0597">Phosphoprotein</keyword>
<name>A0AAD5TMK2_9FUNG</name>
<evidence type="ECO:0000256" key="2">
    <source>
        <dbReference type="ARBA" id="ARBA00046328"/>
    </source>
</evidence>
<accession>A0AAD5TMK2</accession>
<dbReference type="GO" id="GO:0005634">
    <property type="term" value="C:nucleus"/>
    <property type="evidence" value="ECO:0007669"/>
    <property type="project" value="TreeGrafter"/>
</dbReference>
<evidence type="ECO:0000256" key="3">
    <source>
        <dbReference type="SAM" id="MobiDB-lite"/>
    </source>
</evidence>
<dbReference type="PANTHER" id="PTHR46551">
    <property type="entry name" value="SAP DOMAIN-CONTAINING RIBONUCLEOPROTEIN"/>
    <property type="match status" value="1"/>
</dbReference>
<dbReference type="Proteomes" id="UP001212152">
    <property type="component" value="Unassembled WGS sequence"/>
</dbReference>
<keyword evidence="6" id="KW-1185">Reference proteome</keyword>
<dbReference type="EMBL" id="JADGJQ010000014">
    <property type="protein sequence ID" value="KAJ3180979.1"/>
    <property type="molecule type" value="Genomic_DNA"/>
</dbReference>
<dbReference type="InterPro" id="IPR052240">
    <property type="entry name" value="SAP_domain_ribonucleoprotein"/>
</dbReference>
<comment type="caution">
    <text evidence="5">The sequence shown here is derived from an EMBL/GenBank/DDBJ whole genome shotgun (WGS) entry which is preliminary data.</text>
</comment>
<sequence length="222" mass="23319">MANPPIKQMKVPELKAELVKAGLPTTGNKADLVARLLAHEAKEGAPVAATAPVSTTPAVAAAAVNVKPAPAAVVPETPKLASAAKPIDPSGKTDEELRRARAARFGIPLVEVKPGKETVTKSSAKSARAEAPKAAAPEKKAAAVSKANPQKLQVNIDPETLKRRQEKFGLAATSPVKTKTKSPAGVTAPEDPEKKRKREEEEEKMRKRAERFAINVLSTVGG</sequence>
<feature type="compositionally biased region" description="Basic and acidic residues" evidence="3">
    <location>
        <begin position="127"/>
        <end position="141"/>
    </location>
</feature>
<evidence type="ECO:0000313" key="5">
    <source>
        <dbReference type="EMBL" id="KAJ3180979.1"/>
    </source>
</evidence>
<dbReference type="InterPro" id="IPR003034">
    <property type="entry name" value="SAP_dom"/>
</dbReference>
<evidence type="ECO:0000256" key="1">
    <source>
        <dbReference type="ARBA" id="ARBA00022553"/>
    </source>
</evidence>
<organism evidence="5 6">
    <name type="scientific">Geranomyces variabilis</name>
    <dbReference type="NCBI Taxonomy" id="109894"/>
    <lineage>
        <taxon>Eukaryota</taxon>
        <taxon>Fungi</taxon>
        <taxon>Fungi incertae sedis</taxon>
        <taxon>Chytridiomycota</taxon>
        <taxon>Chytridiomycota incertae sedis</taxon>
        <taxon>Chytridiomycetes</taxon>
        <taxon>Spizellomycetales</taxon>
        <taxon>Powellomycetaceae</taxon>
        <taxon>Geranomyces</taxon>
    </lineage>
</organism>
<gene>
    <name evidence="5" type="ORF">HDU87_001627</name>
</gene>
<dbReference type="SMART" id="SM00513">
    <property type="entry name" value="SAP"/>
    <property type="match status" value="1"/>
</dbReference>
<evidence type="ECO:0000259" key="4">
    <source>
        <dbReference type="PROSITE" id="PS50800"/>
    </source>
</evidence>